<feature type="domain" description="RING-type" evidence="5">
    <location>
        <begin position="97"/>
        <end position="134"/>
    </location>
</feature>
<sequence length="145" mass="16466">MQVPAPGRHFLASFLERSRQKSRAVCLRQELEEGQATIKELESRLAVFGDMLHQSTSECAKLRHRCDRMWSVVMRLQAYRRKPSRADEEATTDLGECIACRDRERSVLLTPCGHLVLCSKCAVDNDDQRCPICRVAVDAIVPVHT</sequence>
<keyword evidence="7" id="KW-1185">Reference proteome</keyword>
<dbReference type="Gene3D" id="3.30.40.10">
    <property type="entry name" value="Zinc/RING finger domain, C3HC4 (zinc finger)"/>
    <property type="match status" value="1"/>
</dbReference>
<evidence type="ECO:0000259" key="5">
    <source>
        <dbReference type="PROSITE" id="PS50089"/>
    </source>
</evidence>
<evidence type="ECO:0000256" key="1">
    <source>
        <dbReference type="ARBA" id="ARBA00022723"/>
    </source>
</evidence>
<evidence type="ECO:0000256" key="2">
    <source>
        <dbReference type="ARBA" id="ARBA00022771"/>
    </source>
</evidence>
<dbReference type="Proteomes" id="UP001314263">
    <property type="component" value="Unassembled WGS sequence"/>
</dbReference>
<dbReference type="EMBL" id="CAUYUE010000005">
    <property type="protein sequence ID" value="CAK0775029.1"/>
    <property type="molecule type" value="Genomic_DNA"/>
</dbReference>
<dbReference type="PROSITE" id="PS50089">
    <property type="entry name" value="ZF_RING_2"/>
    <property type="match status" value="1"/>
</dbReference>
<dbReference type="SUPFAM" id="SSF57850">
    <property type="entry name" value="RING/U-box"/>
    <property type="match status" value="1"/>
</dbReference>
<keyword evidence="2 4" id="KW-0863">Zinc-finger</keyword>
<accession>A0AAV1I0X3</accession>
<proteinExistence type="predicted"/>
<dbReference type="InterPro" id="IPR051652">
    <property type="entry name" value="MDM2_MDM4_MUL1"/>
</dbReference>
<dbReference type="SMART" id="SM00184">
    <property type="entry name" value="RING"/>
    <property type="match status" value="1"/>
</dbReference>
<dbReference type="InterPro" id="IPR001841">
    <property type="entry name" value="Znf_RING"/>
</dbReference>
<protein>
    <recommendedName>
        <fullName evidence="5">RING-type domain-containing protein</fullName>
    </recommendedName>
</protein>
<name>A0AAV1I0X3_9CHLO</name>
<dbReference type="AlphaFoldDB" id="A0AAV1I0X3"/>
<dbReference type="GO" id="GO:0008270">
    <property type="term" value="F:zinc ion binding"/>
    <property type="evidence" value="ECO:0007669"/>
    <property type="project" value="UniProtKB-KW"/>
</dbReference>
<dbReference type="PANTHER" id="PTHR12183:SF32">
    <property type="entry name" value="MITOCHONDRIAL E3 UBIQUITIN PROTEIN LIGASE 1"/>
    <property type="match status" value="1"/>
</dbReference>
<dbReference type="GO" id="GO:0004842">
    <property type="term" value="F:ubiquitin-protein transferase activity"/>
    <property type="evidence" value="ECO:0007669"/>
    <property type="project" value="TreeGrafter"/>
</dbReference>
<evidence type="ECO:0000313" key="7">
    <source>
        <dbReference type="Proteomes" id="UP001314263"/>
    </source>
</evidence>
<keyword evidence="3" id="KW-0862">Zinc</keyword>
<organism evidence="6 7">
    <name type="scientific">Coccomyxa viridis</name>
    <dbReference type="NCBI Taxonomy" id="1274662"/>
    <lineage>
        <taxon>Eukaryota</taxon>
        <taxon>Viridiplantae</taxon>
        <taxon>Chlorophyta</taxon>
        <taxon>core chlorophytes</taxon>
        <taxon>Trebouxiophyceae</taxon>
        <taxon>Trebouxiophyceae incertae sedis</taxon>
        <taxon>Coccomyxaceae</taxon>
        <taxon>Coccomyxa</taxon>
    </lineage>
</organism>
<gene>
    <name evidence="6" type="ORF">CVIRNUC_004226</name>
</gene>
<reference evidence="6 7" key="1">
    <citation type="submission" date="2023-10" db="EMBL/GenBank/DDBJ databases">
        <authorList>
            <person name="Maclean D."/>
            <person name="Macfadyen A."/>
        </authorList>
    </citation>
    <scope>NUCLEOTIDE SEQUENCE [LARGE SCALE GENOMIC DNA]</scope>
</reference>
<dbReference type="Pfam" id="PF13920">
    <property type="entry name" value="zf-C3HC4_3"/>
    <property type="match status" value="1"/>
</dbReference>
<dbReference type="PANTHER" id="PTHR12183">
    <property type="entry name" value="MITOCHONDRIAL UBIQUITIN LIGASE ACTIVATOR OF NFKB 1"/>
    <property type="match status" value="1"/>
</dbReference>
<dbReference type="InterPro" id="IPR013083">
    <property type="entry name" value="Znf_RING/FYVE/PHD"/>
</dbReference>
<evidence type="ECO:0000256" key="4">
    <source>
        <dbReference type="PROSITE-ProRule" id="PRU00175"/>
    </source>
</evidence>
<evidence type="ECO:0000313" key="6">
    <source>
        <dbReference type="EMBL" id="CAK0775029.1"/>
    </source>
</evidence>
<comment type="caution">
    <text evidence="6">The sequence shown here is derived from an EMBL/GenBank/DDBJ whole genome shotgun (WGS) entry which is preliminary data.</text>
</comment>
<evidence type="ECO:0000256" key="3">
    <source>
        <dbReference type="ARBA" id="ARBA00022833"/>
    </source>
</evidence>
<dbReference type="GO" id="GO:0016567">
    <property type="term" value="P:protein ubiquitination"/>
    <property type="evidence" value="ECO:0007669"/>
    <property type="project" value="TreeGrafter"/>
</dbReference>
<keyword evidence="1" id="KW-0479">Metal-binding</keyword>